<dbReference type="AlphaFoldDB" id="A0A0G1L5K1"/>
<gene>
    <name evidence="5" type="primary">rplT</name>
    <name evidence="7" type="ORF">UW92_C0016G0015</name>
</gene>
<keyword evidence="2 5" id="KW-0689">Ribosomal protein</keyword>
<keyword evidence="3 5" id="KW-0687">Ribonucleoprotein</keyword>
<dbReference type="PATRIC" id="fig|1618662.3.peg.350"/>
<dbReference type="CDD" id="cd07026">
    <property type="entry name" value="Ribosomal_L20"/>
    <property type="match status" value="1"/>
</dbReference>
<dbReference type="InterPro" id="IPR005813">
    <property type="entry name" value="Ribosomal_bL20"/>
</dbReference>
<dbReference type="HAMAP" id="MF_00382">
    <property type="entry name" value="Ribosomal_bL20"/>
    <property type="match status" value="1"/>
</dbReference>
<comment type="caution">
    <text evidence="7">The sequence shown here is derived from an EMBL/GenBank/DDBJ whole genome shotgun (WGS) entry which is preliminary data.</text>
</comment>
<dbReference type="Proteomes" id="UP000033966">
    <property type="component" value="Unassembled WGS sequence"/>
</dbReference>
<dbReference type="SUPFAM" id="SSF74731">
    <property type="entry name" value="Ribosomal protein L20"/>
    <property type="match status" value="1"/>
</dbReference>
<reference evidence="7 8" key="1">
    <citation type="journal article" date="2015" name="Nature">
        <title>rRNA introns, odd ribosomes, and small enigmatic genomes across a large radiation of phyla.</title>
        <authorList>
            <person name="Brown C.T."/>
            <person name="Hug L.A."/>
            <person name="Thomas B.C."/>
            <person name="Sharon I."/>
            <person name="Castelle C.J."/>
            <person name="Singh A."/>
            <person name="Wilkins M.J."/>
            <person name="Williams K.H."/>
            <person name="Banfield J.F."/>
        </authorList>
    </citation>
    <scope>NUCLEOTIDE SEQUENCE [LARGE SCALE GENOMIC DNA]</scope>
</reference>
<dbReference type="PRINTS" id="PR00062">
    <property type="entry name" value="RIBOSOMALL20"/>
</dbReference>
<dbReference type="GO" id="GO:0006412">
    <property type="term" value="P:translation"/>
    <property type="evidence" value="ECO:0007669"/>
    <property type="project" value="InterPro"/>
</dbReference>
<evidence type="ECO:0000256" key="1">
    <source>
        <dbReference type="ARBA" id="ARBA00007698"/>
    </source>
</evidence>
<dbReference type="Gene3D" id="6.10.160.10">
    <property type="match status" value="1"/>
</dbReference>
<accession>A0A0G1L5K1</accession>
<dbReference type="Pfam" id="PF00453">
    <property type="entry name" value="Ribosomal_L20"/>
    <property type="match status" value="1"/>
</dbReference>
<keyword evidence="5 6" id="KW-0699">rRNA-binding</keyword>
<evidence type="ECO:0000313" key="8">
    <source>
        <dbReference type="Proteomes" id="UP000033966"/>
    </source>
</evidence>
<dbReference type="InterPro" id="IPR035566">
    <property type="entry name" value="Ribosomal_protein_bL20_C"/>
</dbReference>
<evidence type="ECO:0000313" key="7">
    <source>
        <dbReference type="EMBL" id="KKT91206.1"/>
    </source>
</evidence>
<evidence type="ECO:0000256" key="2">
    <source>
        <dbReference type="ARBA" id="ARBA00022980"/>
    </source>
</evidence>
<dbReference type="GO" id="GO:0005840">
    <property type="term" value="C:ribosome"/>
    <property type="evidence" value="ECO:0007669"/>
    <property type="project" value="UniProtKB-KW"/>
</dbReference>
<evidence type="ECO:0000256" key="5">
    <source>
        <dbReference type="HAMAP-Rule" id="MF_00382"/>
    </source>
</evidence>
<proteinExistence type="inferred from homology"/>
<keyword evidence="5 6" id="KW-0694">RNA-binding</keyword>
<organism evidence="7 8">
    <name type="scientific">Candidatus Jorgensenbacteria bacterium GW2011_GWA2_45_13</name>
    <dbReference type="NCBI Taxonomy" id="1618662"/>
    <lineage>
        <taxon>Bacteria</taxon>
        <taxon>Candidatus Joergenseniibacteriota</taxon>
    </lineage>
</organism>
<dbReference type="EMBL" id="LCKF01000016">
    <property type="protein sequence ID" value="KKT91206.1"/>
    <property type="molecule type" value="Genomic_DNA"/>
</dbReference>
<comment type="similarity">
    <text evidence="1 5 6">Belongs to the bacterial ribosomal protein bL20 family.</text>
</comment>
<evidence type="ECO:0000256" key="3">
    <source>
        <dbReference type="ARBA" id="ARBA00023274"/>
    </source>
</evidence>
<sequence>MTRVKRGTTAHKKRERVLKKTKGFKWGRKSKERAAKEALLHSMSNAFQGRKEKKREYRSLWQTQINAATRLNGTKYSVFINGLKKKNILIDRKMLADLAKSEPEIFKKIVEVAMQK</sequence>
<comment type="function">
    <text evidence="5 6">Binds directly to 23S ribosomal RNA and is necessary for the in vitro assembly process of the 50S ribosomal subunit. It is not involved in the protein synthesizing functions of that subunit.</text>
</comment>
<protein>
    <recommendedName>
        <fullName evidence="4 5">Large ribosomal subunit protein bL20</fullName>
    </recommendedName>
</protein>
<dbReference type="GO" id="GO:0003735">
    <property type="term" value="F:structural constituent of ribosome"/>
    <property type="evidence" value="ECO:0007669"/>
    <property type="project" value="InterPro"/>
</dbReference>
<evidence type="ECO:0000256" key="4">
    <source>
        <dbReference type="ARBA" id="ARBA00035172"/>
    </source>
</evidence>
<dbReference type="FunFam" id="1.10.1900.20:FF:000001">
    <property type="entry name" value="50S ribosomal protein L20"/>
    <property type="match status" value="1"/>
</dbReference>
<dbReference type="GO" id="GO:1990904">
    <property type="term" value="C:ribonucleoprotein complex"/>
    <property type="evidence" value="ECO:0007669"/>
    <property type="project" value="UniProtKB-KW"/>
</dbReference>
<dbReference type="Gene3D" id="1.10.1900.20">
    <property type="entry name" value="Ribosomal protein L20"/>
    <property type="match status" value="1"/>
</dbReference>
<dbReference type="GO" id="GO:0019843">
    <property type="term" value="F:rRNA binding"/>
    <property type="evidence" value="ECO:0007669"/>
    <property type="project" value="UniProtKB-UniRule"/>
</dbReference>
<dbReference type="NCBIfam" id="TIGR01032">
    <property type="entry name" value="rplT_bact"/>
    <property type="match status" value="1"/>
</dbReference>
<evidence type="ECO:0000256" key="6">
    <source>
        <dbReference type="RuleBase" id="RU000560"/>
    </source>
</evidence>
<dbReference type="GO" id="GO:0000027">
    <property type="term" value="P:ribosomal large subunit assembly"/>
    <property type="evidence" value="ECO:0007669"/>
    <property type="project" value="UniProtKB-UniRule"/>
</dbReference>
<name>A0A0G1L5K1_9BACT</name>
<dbReference type="PANTHER" id="PTHR10986">
    <property type="entry name" value="39S RIBOSOMAL PROTEIN L20"/>
    <property type="match status" value="1"/>
</dbReference>